<dbReference type="RefSeq" id="WP_065211041.1">
    <property type="nucleotide sequence ID" value="NZ_CP016179.1"/>
</dbReference>
<dbReference type="InterPro" id="IPR025669">
    <property type="entry name" value="AAA_dom"/>
</dbReference>
<dbReference type="CDD" id="cd02042">
    <property type="entry name" value="ParAB_family"/>
    <property type="match status" value="1"/>
</dbReference>
<dbReference type="Gene3D" id="1.10.1660.30">
    <property type="match status" value="1"/>
</dbReference>
<evidence type="ECO:0000313" key="3">
    <source>
        <dbReference type="Proteomes" id="UP000092018"/>
    </source>
</evidence>
<dbReference type="InterPro" id="IPR027417">
    <property type="entry name" value="P-loop_NTPase"/>
</dbReference>
<dbReference type="InterPro" id="IPR050678">
    <property type="entry name" value="DNA_Partitioning_ATPase"/>
</dbReference>
<keyword evidence="2" id="KW-0614">Plasmid</keyword>
<dbReference type="Proteomes" id="UP000092018">
    <property type="component" value="Plasmid unnamed1"/>
</dbReference>
<dbReference type="Pfam" id="PF13614">
    <property type="entry name" value="AAA_31"/>
    <property type="match status" value="1"/>
</dbReference>
<feature type="domain" description="AAA" evidence="1">
    <location>
        <begin position="112"/>
        <end position="296"/>
    </location>
</feature>
<name>A0AAN0XZ30_9VIBR</name>
<organism evidence="2 3">
    <name type="scientific">Vibrio breoganii</name>
    <dbReference type="NCBI Taxonomy" id="553239"/>
    <lineage>
        <taxon>Bacteria</taxon>
        <taxon>Pseudomonadati</taxon>
        <taxon>Pseudomonadota</taxon>
        <taxon>Gammaproteobacteria</taxon>
        <taxon>Vibrionales</taxon>
        <taxon>Vibrionaceae</taxon>
        <taxon>Vibrio</taxon>
    </lineage>
</organism>
<accession>A0AAN0XZ30</accession>
<dbReference type="KEGG" id="vbr:A6E01_18865"/>
<proteinExistence type="predicted"/>
<protein>
    <recommendedName>
        <fullName evidence="1">AAA domain-containing protein</fullName>
    </recommendedName>
</protein>
<dbReference type="PANTHER" id="PTHR13696">
    <property type="entry name" value="P-LOOP CONTAINING NUCLEOSIDE TRIPHOSPHATE HYDROLASE"/>
    <property type="match status" value="1"/>
</dbReference>
<geneLocation type="plasmid" evidence="2 3">
    <name>unnamed1</name>
</geneLocation>
<dbReference type="EMBL" id="CP016179">
    <property type="protein sequence ID" value="ANO35279.1"/>
    <property type="molecule type" value="Genomic_DNA"/>
</dbReference>
<gene>
    <name evidence="2" type="ORF">A6E01_18865</name>
</gene>
<dbReference type="AlphaFoldDB" id="A0AAN0XZ30"/>
<reference evidence="2 3" key="1">
    <citation type="submission" date="2016-06" db="EMBL/GenBank/DDBJ databases">
        <title>Adaptive Radiation by Waves of Gene Transfer Leads to Fine-Scale Resource Partitioning in Marine Microbes.</title>
        <authorList>
            <person name="Hehemann J.-H."/>
            <person name="Arevalo P."/>
            <person name="Datta M.S."/>
            <person name="Yu X."/>
            <person name="Corzett C."/>
            <person name="Henschel A."/>
            <person name="Preheim S.P."/>
            <person name="Timberlake S."/>
            <person name="Alm E.J."/>
            <person name="Polz M.F."/>
        </authorList>
    </citation>
    <scope>NUCLEOTIDE SEQUENCE [LARGE SCALE GENOMIC DNA]</scope>
    <source>
        <strain evidence="2 3">FF50</strain>
        <plasmid evidence="2 3">unnamed1</plasmid>
    </source>
</reference>
<dbReference type="PANTHER" id="PTHR13696:SF98">
    <property type="entry name" value="PLASMID PARTITION PROTEIN A"/>
    <property type="match status" value="1"/>
</dbReference>
<evidence type="ECO:0000313" key="2">
    <source>
        <dbReference type="EMBL" id="ANO35279.1"/>
    </source>
</evidence>
<dbReference type="Gene3D" id="3.40.50.300">
    <property type="entry name" value="P-loop containing nucleotide triphosphate hydrolases"/>
    <property type="match status" value="1"/>
</dbReference>
<sequence>MKLREIQNLSKRARLIQLERASIQQEYNDERSPLTFSKNQLRQLLSHAKKTVSETKLDATMEKMTEKGYEFKRKSQSPTSPYELTLDNCFDIASELGVKPHRHKKLPAFVAQIANLKGGVGKSMSANMIADACILLNSLILKQLRVLIIDLDPQGTSTENQTPNLNMSDTDYTSVLSMTEELSRDQLLNRVVKPTNKRNLSVIPCGTADGFITEALTSDEVCGDTKPYELLKKRVIDPLRYDFDIILLDAGPHMDTVMKNSLLASNGIFIPVPPTYANFDSSMKFIGKLDEISEELEGDNYNLDNLCFIKGFVAKDASHLNKKNNKHNELIVTTLKEDLKTVFGRNDVVPYALHHEDAFERCTEQAGTIFTIKKSDYTGADAAYDRALQSASRWAENIIETMLDYQGDLQA</sequence>
<evidence type="ECO:0000259" key="1">
    <source>
        <dbReference type="Pfam" id="PF13614"/>
    </source>
</evidence>
<dbReference type="SUPFAM" id="SSF52540">
    <property type="entry name" value="P-loop containing nucleoside triphosphate hydrolases"/>
    <property type="match status" value="1"/>
</dbReference>